<dbReference type="STRING" id="346185.AAY42_11270"/>
<dbReference type="PANTHER" id="PTHR46320">
    <property type="entry name" value="GLYCEROPHOSPHODIESTER PHOSPHODIESTERASE 1"/>
    <property type="match status" value="1"/>
</dbReference>
<reference evidence="2 3" key="1">
    <citation type="submission" date="2015-04" db="EMBL/GenBank/DDBJ databases">
        <title>Complete genome of flavobacterium.</title>
        <authorList>
            <person name="Kwon Y.M."/>
            <person name="Kim S.-J."/>
        </authorList>
    </citation>
    <scope>NUCLEOTIDE SEQUENCE [LARGE SCALE GENOMIC DNA]</scope>
    <source>
        <strain evidence="2 3">DK169</strain>
    </source>
</reference>
<proteinExistence type="predicted"/>
<dbReference type="Gene3D" id="3.20.20.190">
    <property type="entry name" value="Phosphatidylinositol (PI) phosphodiesterase"/>
    <property type="match status" value="1"/>
</dbReference>
<evidence type="ECO:0000313" key="3">
    <source>
        <dbReference type="Proteomes" id="UP000050827"/>
    </source>
</evidence>
<dbReference type="InterPro" id="IPR032160">
    <property type="entry name" value="DUF4996"/>
</dbReference>
<dbReference type="CDD" id="cd08566">
    <property type="entry name" value="GDPD_AtGDE_like"/>
    <property type="match status" value="1"/>
</dbReference>
<dbReference type="InterPro" id="IPR017946">
    <property type="entry name" value="PLC-like_Pdiesterase_TIM-brl"/>
</dbReference>
<organism evidence="2 3">
    <name type="scientific">Flagellimonas eckloniae</name>
    <dbReference type="NCBI Taxonomy" id="346185"/>
    <lineage>
        <taxon>Bacteria</taxon>
        <taxon>Pseudomonadati</taxon>
        <taxon>Bacteroidota</taxon>
        <taxon>Flavobacteriia</taxon>
        <taxon>Flavobacteriales</taxon>
        <taxon>Flavobacteriaceae</taxon>
        <taxon>Flagellimonas</taxon>
    </lineage>
</organism>
<feature type="domain" description="GP-PDE" evidence="1">
    <location>
        <begin position="25"/>
        <end position="277"/>
    </location>
</feature>
<sequence length="284" mass="32406">MLKATKVSSFEALKEMLHQPIENYIMVAAHRGDWRNGAENSLQAIEMAIKMGVDIVEIDIAVTSDSIPILMHDKYLDRTTNCTGLVKNRTYDSLKNCNLEDGLNDLTTHKVPTLEEALRKVKGKILINIDKGEDHIPLVYPILKKTKTLDQTIFSSYYPYEKLQKLSGGLIDSVMYMPKIKHDTKNPEKYLGTFVVNTRSVILQTRALSEQDTLLQIIPKAKSKGLWLWMNTLEPFHSAGHTDEKIVENPEEHLGWVLDQGTNIIQTDRPKIVLEYLRRKGLHN</sequence>
<dbReference type="GO" id="GO:0008889">
    <property type="term" value="F:glycerophosphodiester phosphodiesterase activity"/>
    <property type="evidence" value="ECO:0007669"/>
    <property type="project" value="TreeGrafter"/>
</dbReference>
<dbReference type="GO" id="GO:0005886">
    <property type="term" value="C:plasma membrane"/>
    <property type="evidence" value="ECO:0007669"/>
    <property type="project" value="TreeGrafter"/>
</dbReference>
<dbReference type="Proteomes" id="UP000050827">
    <property type="component" value="Unassembled WGS sequence"/>
</dbReference>
<comment type="caution">
    <text evidence="2">The sequence shown here is derived from an EMBL/GenBank/DDBJ whole genome shotgun (WGS) entry which is preliminary data.</text>
</comment>
<protein>
    <recommendedName>
        <fullName evidence="1">GP-PDE domain-containing protein</fullName>
    </recommendedName>
</protein>
<gene>
    <name evidence="2" type="ORF">AAY42_11270</name>
</gene>
<dbReference type="PATRIC" id="fig|1547436.3.peg.2333"/>
<dbReference type="PANTHER" id="PTHR46320:SF1">
    <property type="entry name" value="GLYCEROPHOSPHODIESTER PHOSPHODIESTERASE 1"/>
    <property type="match status" value="1"/>
</dbReference>
<dbReference type="GO" id="GO:0070291">
    <property type="term" value="P:N-acylethanolamine metabolic process"/>
    <property type="evidence" value="ECO:0007669"/>
    <property type="project" value="TreeGrafter"/>
</dbReference>
<evidence type="ECO:0000259" key="1">
    <source>
        <dbReference type="PROSITE" id="PS51704"/>
    </source>
</evidence>
<dbReference type="InterPro" id="IPR030395">
    <property type="entry name" value="GP_PDE_dom"/>
</dbReference>
<dbReference type="GO" id="GO:0006580">
    <property type="term" value="P:ethanolamine metabolic process"/>
    <property type="evidence" value="ECO:0007669"/>
    <property type="project" value="TreeGrafter"/>
</dbReference>
<keyword evidence="3" id="KW-1185">Reference proteome</keyword>
<accession>A0A0N8WGK3</accession>
<dbReference type="Pfam" id="PF03009">
    <property type="entry name" value="GDPD"/>
    <property type="match status" value="1"/>
</dbReference>
<dbReference type="AlphaFoldDB" id="A0A0N8WGK3"/>
<evidence type="ECO:0000313" key="2">
    <source>
        <dbReference type="EMBL" id="KQC31739.1"/>
    </source>
</evidence>
<name>A0A0N8WGK3_9FLAO</name>
<dbReference type="Pfam" id="PF16387">
    <property type="entry name" value="DUF4996"/>
    <property type="match status" value="1"/>
</dbReference>
<dbReference type="GO" id="GO:0006644">
    <property type="term" value="P:phospholipid metabolic process"/>
    <property type="evidence" value="ECO:0007669"/>
    <property type="project" value="TreeGrafter"/>
</dbReference>
<dbReference type="EMBL" id="LCTZ01000002">
    <property type="protein sequence ID" value="KQC31739.1"/>
    <property type="molecule type" value="Genomic_DNA"/>
</dbReference>
<dbReference type="SUPFAM" id="SSF51695">
    <property type="entry name" value="PLC-like phosphodiesterases"/>
    <property type="match status" value="1"/>
</dbReference>
<dbReference type="PROSITE" id="PS51704">
    <property type="entry name" value="GP_PDE"/>
    <property type="match status" value="1"/>
</dbReference>